<organism evidence="2 3">
    <name type="scientific">Myxococcus llanfairpwllgwyngyllgogerychwyrndrobwllllantysiliogogogochensis</name>
    <dbReference type="NCBI Taxonomy" id="2590453"/>
    <lineage>
        <taxon>Bacteria</taxon>
        <taxon>Pseudomonadati</taxon>
        <taxon>Myxococcota</taxon>
        <taxon>Myxococcia</taxon>
        <taxon>Myxococcales</taxon>
        <taxon>Cystobacterineae</taxon>
        <taxon>Myxococcaceae</taxon>
        <taxon>Myxococcus</taxon>
    </lineage>
</organism>
<proteinExistence type="predicted"/>
<evidence type="ECO:0000313" key="3">
    <source>
        <dbReference type="Proteomes" id="UP000315369"/>
    </source>
</evidence>
<sequence length="210" mass="22621">MRFRLIAVLLALSCIWGCVANNADLGIRVRDDPNGPVRYEGPLAGPYDDMETLVDAACERMLNQPVSSRGGQPLGYCAVFFSAPNDEGRDKWFIGHVAPLGVGGGDAGRSCVLPIDLVAPRSTEVLALGGGYDTSRGRRNWHPTLFLNGRTGETWERDVLVFSTSTPTECGVYSFTGFSRVVTEVRNGKFVPVGTVYNSQGSIEALGEAM</sequence>
<evidence type="ECO:0000313" key="2">
    <source>
        <dbReference type="EMBL" id="TQF09918.1"/>
    </source>
</evidence>
<feature type="chain" id="PRO_5022237615" description="Lipoprotein" evidence="1">
    <location>
        <begin position="21"/>
        <end position="210"/>
    </location>
</feature>
<keyword evidence="1" id="KW-0732">Signal</keyword>
<accession>A0A540WLM6</accession>
<keyword evidence="3" id="KW-1185">Reference proteome</keyword>
<comment type="caution">
    <text evidence="2">The sequence shown here is derived from an EMBL/GenBank/DDBJ whole genome shotgun (WGS) entry which is preliminary data.</text>
</comment>
<dbReference type="EMBL" id="VIFM01000297">
    <property type="protein sequence ID" value="TQF09918.1"/>
    <property type="molecule type" value="Genomic_DNA"/>
</dbReference>
<dbReference type="OrthoDB" id="9828031at2"/>
<dbReference type="Proteomes" id="UP000315369">
    <property type="component" value="Unassembled WGS sequence"/>
</dbReference>
<protein>
    <recommendedName>
        <fullName evidence="4">Lipoprotein</fullName>
    </recommendedName>
</protein>
<gene>
    <name evidence="2" type="ORF">FJV41_42155</name>
</gene>
<feature type="signal peptide" evidence="1">
    <location>
        <begin position="1"/>
        <end position="20"/>
    </location>
</feature>
<reference evidence="2 3" key="1">
    <citation type="submission" date="2019-06" db="EMBL/GenBank/DDBJ databases">
        <authorList>
            <person name="Livingstone P."/>
            <person name="Whitworth D."/>
        </authorList>
    </citation>
    <scope>NUCLEOTIDE SEQUENCE [LARGE SCALE GENOMIC DNA]</scope>
    <source>
        <strain evidence="2 3">AM401</strain>
    </source>
</reference>
<name>A0A540WLM6_9BACT</name>
<evidence type="ECO:0008006" key="4">
    <source>
        <dbReference type="Google" id="ProtNLM"/>
    </source>
</evidence>
<dbReference type="AlphaFoldDB" id="A0A540WLM6"/>
<dbReference type="RefSeq" id="WP_141648276.1">
    <property type="nucleotide sequence ID" value="NZ_VIFM01000297.1"/>
</dbReference>
<evidence type="ECO:0000256" key="1">
    <source>
        <dbReference type="SAM" id="SignalP"/>
    </source>
</evidence>